<evidence type="ECO:0000313" key="2">
    <source>
        <dbReference type="Proteomes" id="UP000290289"/>
    </source>
</evidence>
<dbReference type="AlphaFoldDB" id="A0A498J2I6"/>
<keyword evidence="2" id="KW-1185">Reference proteome</keyword>
<proteinExistence type="predicted"/>
<name>A0A498J2I6_MALDO</name>
<reference evidence="1 2" key="1">
    <citation type="submission" date="2018-10" db="EMBL/GenBank/DDBJ databases">
        <title>A high-quality apple genome assembly.</title>
        <authorList>
            <person name="Hu J."/>
        </authorList>
    </citation>
    <scope>NUCLEOTIDE SEQUENCE [LARGE SCALE GENOMIC DNA]</scope>
    <source>
        <strain evidence="2">cv. HFTH1</strain>
        <tissue evidence="1">Young leaf</tissue>
    </source>
</reference>
<dbReference type="EMBL" id="RDQH01000335">
    <property type="protein sequence ID" value="RXH89386.1"/>
    <property type="molecule type" value="Genomic_DNA"/>
</dbReference>
<protein>
    <submittedName>
        <fullName evidence="1">Uncharacterized protein</fullName>
    </submittedName>
</protein>
<sequence>MEDLDVDCEKLLVCKPDLDCIKALHFDSEYKDQNFNCVTFWSGPLPHPGFNYTVARYCPFWTPTTPLRFLDHPSWDCSCANSLNFEVRMEPEASELLKCLMLGKDESIYIKLT</sequence>
<evidence type="ECO:0000313" key="1">
    <source>
        <dbReference type="EMBL" id="RXH89386.1"/>
    </source>
</evidence>
<gene>
    <name evidence="1" type="ORF">DVH24_031743</name>
</gene>
<dbReference type="Proteomes" id="UP000290289">
    <property type="component" value="Chromosome 9"/>
</dbReference>
<accession>A0A498J2I6</accession>
<comment type="caution">
    <text evidence="1">The sequence shown here is derived from an EMBL/GenBank/DDBJ whole genome shotgun (WGS) entry which is preliminary data.</text>
</comment>
<organism evidence="1 2">
    <name type="scientific">Malus domestica</name>
    <name type="common">Apple</name>
    <name type="synonym">Pyrus malus</name>
    <dbReference type="NCBI Taxonomy" id="3750"/>
    <lineage>
        <taxon>Eukaryota</taxon>
        <taxon>Viridiplantae</taxon>
        <taxon>Streptophyta</taxon>
        <taxon>Embryophyta</taxon>
        <taxon>Tracheophyta</taxon>
        <taxon>Spermatophyta</taxon>
        <taxon>Magnoliopsida</taxon>
        <taxon>eudicotyledons</taxon>
        <taxon>Gunneridae</taxon>
        <taxon>Pentapetalae</taxon>
        <taxon>rosids</taxon>
        <taxon>fabids</taxon>
        <taxon>Rosales</taxon>
        <taxon>Rosaceae</taxon>
        <taxon>Amygdaloideae</taxon>
        <taxon>Maleae</taxon>
        <taxon>Malus</taxon>
    </lineage>
</organism>